<dbReference type="SMART" id="SM00387">
    <property type="entry name" value="HATPase_c"/>
    <property type="match status" value="1"/>
</dbReference>
<dbReference type="InterPro" id="IPR036097">
    <property type="entry name" value="HisK_dim/P_sf"/>
</dbReference>
<evidence type="ECO:0000256" key="7">
    <source>
        <dbReference type="ARBA" id="ARBA00022692"/>
    </source>
</evidence>
<dbReference type="InterPro" id="IPR033479">
    <property type="entry name" value="dCache_1"/>
</dbReference>
<dbReference type="GO" id="GO:0004673">
    <property type="term" value="F:protein histidine kinase activity"/>
    <property type="evidence" value="ECO:0007669"/>
    <property type="project" value="UniProtKB-EC"/>
</dbReference>
<feature type="domain" description="Histidine kinase" evidence="15">
    <location>
        <begin position="611"/>
        <end position="817"/>
    </location>
</feature>
<keyword evidence="5" id="KW-0597">Phosphoprotein</keyword>
<dbReference type="SUPFAM" id="SSF158472">
    <property type="entry name" value="HAMP domain-like"/>
    <property type="match status" value="1"/>
</dbReference>
<dbReference type="Pfam" id="PF00672">
    <property type="entry name" value="HAMP"/>
    <property type="match status" value="1"/>
</dbReference>
<evidence type="ECO:0000256" key="5">
    <source>
        <dbReference type="ARBA" id="ARBA00022553"/>
    </source>
</evidence>
<proteinExistence type="predicted"/>
<dbReference type="PROSITE" id="PS50885">
    <property type="entry name" value="HAMP"/>
    <property type="match status" value="1"/>
</dbReference>
<protein>
    <recommendedName>
        <fullName evidence="3">histidine kinase</fullName>
        <ecNumber evidence="3">2.7.13.3</ecNumber>
    </recommendedName>
</protein>
<evidence type="ECO:0000256" key="4">
    <source>
        <dbReference type="ARBA" id="ARBA00022475"/>
    </source>
</evidence>
<dbReference type="InterPro" id="IPR003594">
    <property type="entry name" value="HATPase_dom"/>
</dbReference>
<comment type="catalytic activity">
    <reaction evidence="1">
        <text>ATP + protein L-histidine = ADP + protein N-phospho-L-histidine.</text>
        <dbReference type="EC" id="2.7.13.3"/>
    </reaction>
</comment>
<keyword evidence="12" id="KW-0902">Two-component regulatory system</keyword>
<dbReference type="Pfam" id="PF02518">
    <property type="entry name" value="HATPase_c"/>
    <property type="match status" value="1"/>
</dbReference>
<evidence type="ECO:0000256" key="2">
    <source>
        <dbReference type="ARBA" id="ARBA00004651"/>
    </source>
</evidence>
<dbReference type="InterPro" id="IPR005467">
    <property type="entry name" value="His_kinase_dom"/>
</dbReference>
<dbReference type="InterPro" id="IPR050351">
    <property type="entry name" value="BphY/WalK/GraS-like"/>
</dbReference>
<dbReference type="InterPro" id="IPR003661">
    <property type="entry name" value="HisK_dim/P_dom"/>
</dbReference>
<keyword evidence="8" id="KW-0547">Nucleotide-binding</keyword>
<dbReference type="InterPro" id="IPR029151">
    <property type="entry name" value="Sensor-like_sf"/>
</dbReference>
<dbReference type="Pfam" id="PF02743">
    <property type="entry name" value="dCache_1"/>
    <property type="match status" value="1"/>
</dbReference>
<gene>
    <name evidence="17" type="ORF">GEAMG1_1970</name>
</gene>
<evidence type="ECO:0000256" key="9">
    <source>
        <dbReference type="ARBA" id="ARBA00022777"/>
    </source>
</evidence>
<dbReference type="SUPFAM" id="SSF55874">
    <property type="entry name" value="ATPase domain of HSP90 chaperone/DNA topoisomerase II/histidine kinase"/>
    <property type="match status" value="1"/>
</dbReference>
<dbReference type="Gene3D" id="6.10.340.10">
    <property type="match status" value="1"/>
</dbReference>
<dbReference type="PANTHER" id="PTHR42878:SF7">
    <property type="entry name" value="SENSOR HISTIDINE KINASE GLRK"/>
    <property type="match status" value="1"/>
</dbReference>
<dbReference type="PROSITE" id="PS50109">
    <property type="entry name" value="HIS_KIN"/>
    <property type="match status" value="1"/>
</dbReference>
<dbReference type="CDD" id="cd06225">
    <property type="entry name" value="HAMP"/>
    <property type="match status" value="1"/>
</dbReference>
<dbReference type="Proteomes" id="UP001295463">
    <property type="component" value="Chromosome"/>
</dbReference>
<dbReference type="InterPro" id="IPR003660">
    <property type="entry name" value="HAMP_dom"/>
</dbReference>
<evidence type="ECO:0000256" key="11">
    <source>
        <dbReference type="ARBA" id="ARBA00022989"/>
    </source>
</evidence>
<evidence type="ECO:0000256" key="6">
    <source>
        <dbReference type="ARBA" id="ARBA00022679"/>
    </source>
</evidence>
<dbReference type="Gene3D" id="1.10.287.130">
    <property type="match status" value="1"/>
</dbReference>
<evidence type="ECO:0000313" key="18">
    <source>
        <dbReference type="Proteomes" id="UP001295463"/>
    </source>
</evidence>
<evidence type="ECO:0000256" key="13">
    <source>
        <dbReference type="ARBA" id="ARBA00023136"/>
    </source>
</evidence>
<dbReference type="RefSeq" id="WP_305732600.1">
    <property type="nucleotide sequence ID" value="NZ_OW150024.1"/>
</dbReference>
<evidence type="ECO:0000259" key="16">
    <source>
        <dbReference type="PROSITE" id="PS50885"/>
    </source>
</evidence>
<dbReference type="PRINTS" id="PR00344">
    <property type="entry name" value="BCTRLSENSOR"/>
</dbReference>
<dbReference type="PANTHER" id="PTHR42878">
    <property type="entry name" value="TWO-COMPONENT HISTIDINE KINASE"/>
    <property type="match status" value="1"/>
</dbReference>
<accession>A0ABM9DAW1</accession>
<dbReference type="InterPro" id="IPR035965">
    <property type="entry name" value="PAS-like_dom_sf"/>
</dbReference>
<keyword evidence="13 14" id="KW-0472">Membrane</keyword>
<organism evidence="17 18">
    <name type="scientific">Trichlorobacter ammonificans</name>
    <dbReference type="NCBI Taxonomy" id="2916410"/>
    <lineage>
        <taxon>Bacteria</taxon>
        <taxon>Pseudomonadati</taxon>
        <taxon>Thermodesulfobacteriota</taxon>
        <taxon>Desulfuromonadia</taxon>
        <taxon>Geobacterales</taxon>
        <taxon>Geobacteraceae</taxon>
        <taxon>Trichlorobacter</taxon>
    </lineage>
</organism>
<dbReference type="InterPro" id="IPR004358">
    <property type="entry name" value="Sig_transdc_His_kin-like_C"/>
</dbReference>
<evidence type="ECO:0000256" key="1">
    <source>
        <dbReference type="ARBA" id="ARBA00000085"/>
    </source>
</evidence>
<keyword evidence="10" id="KW-0067">ATP-binding</keyword>
<dbReference type="Gene3D" id="3.30.450.20">
    <property type="entry name" value="PAS domain"/>
    <property type="match status" value="2"/>
</dbReference>
<sequence>MLKPTLFKKFLFPSLLIALGPLLAVSVLLYTGLEQVRDHLAQEVARTADRQVSETLQNRARQVAESITHFLRERENDLRFLSRFSHDRQMLLGFYAVSRREIWQIRNGREERRQIPLYRSIALIGPDGRERLVVRDGEPVPATALRDVSRPEQTEFKTETYFRDIRRLKPGEIYVSRVTGFHVTTPEQQAGRQFEGVIRFGMPLFRADGRFDGALILSLDHRHLMEFSQHIDPGPGYSFVEPSYESANYAFLFDDEGWIITHPKYWDLRGLDANGRLVPPYSARSSREDIETGRIPFNLDHAGFIHPNYPRVAEAVRQHRVGSVETTNVGRSRKIMAYAPIIYDTGTYRRHGIFGGVTIGLQMDQYYEQSSSGSRLINRQLRQFRYRSAWIMTLTALLAALAAWRLARGIIKPIQKLNQEAHRLAAGDAASPIAVSGSDELAQLTETFNHMARELEERRLNLLSTLEQLQQSRRDILDERNFKESILESISSAILTFDTGGRLTSTNSTAHSFLGRTWPLGSHYATVFSAWEGVPARVARALSEGSGYGREPLKLRRDSGIRHFDLGIFPIGPEGSQGLTVTLRDETIREKLREETIRLDRLASLGRLAAGISHEIRNPLTGVTLLLDDLHDRAALAREDREMLGRAMAEIERVERLVASLLSFASPPQAEFRMGRLDETVQEVALLLKRSCRRQQIELITDCRRLEPFPFDPDKIRQAVLNLLKNALEAMPDGGRLTLSLQEEEQQAVLRVADTGSGIAEADLPLLFEPFFTRKGASTGLGLSITRRIIEEHGGSIVAENRSAGGACFTVRLPMTPGRQQ</sequence>
<dbReference type="EC" id="2.7.13.3" evidence="3"/>
<dbReference type="SUPFAM" id="SSF47384">
    <property type="entry name" value="Homodimeric domain of signal transducing histidine kinase"/>
    <property type="match status" value="1"/>
</dbReference>
<dbReference type="Pfam" id="PF00512">
    <property type="entry name" value="HisKA"/>
    <property type="match status" value="1"/>
</dbReference>
<comment type="subcellular location">
    <subcellularLocation>
        <location evidence="2">Cell membrane</location>
        <topology evidence="2">Multi-pass membrane protein</topology>
    </subcellularLocation>
</comment>
<dbReference type="Gene3D" id="3.30.565.10">
    <property type="entry name" value="Histidine kinase-like ATPase, C-terminal domain"/>
    <property type="match status" value="1"/>
</dbReference>
<dbReference type="EMBL" id="OW150024">
    <property type="protein sequence ID" value="CAH2031805.1"/>
    <property type="molecule type" value="Genomic_DNA"/>
</dbReference>
<evidence type="ECO:0000313" key="17">
    <source>
        <dbReference type="EMBL" id="CAH2031805.1"/>
    </source>
</evidence>
<evidence type="ECO:0000256" key="12">
    <source>
        <dbReference type="ARBA" id="ARBA00023012"/>
    </source>
</evidence>
<name>A0ABM9DAW1_9BACT</name>
<dbReference type="SUPFAM" id="SSF55785">
    <property type="entry name" value="PYP-like sensor domain (PAS domain)"/>
    <property type="match status" value="1"/>
</dbReference>
<keyword evidence="6 17" id="KW-0808">Transferase</keyword>
<keyword evidence="9 17" id="KW-0418">Kinase</keyword>
<dbReference type="InterPro" id="IPR036890">
    <property type="entry name" value="HATPase_C_sf"/>
</dbReference>
<dbReference type="SMART" id="SM00304">
    <property type="entry name" value="HAMP"/>
    <property type="match status" value="1"/>
</dbReference>
<reference evidence="17 18" key="1">
    <citation type="submission" date="2022-03" db="EMBL/GenBank/DDBJ databases">
        <authorList>
            <person name="Koch H."/>
        </authorList>
    </citation>
    <scope>NUCLEOTIDE SEQUENCE [LARGE SCALE GENOMIC DNA]</scope>
    <source>
        <strain evidence="17 18">G1</strain>
    </source>
</reference>
<evidence type="ECO:0000256" key="3">
    <source>
        <dbReference type="ARBA" id="ARBA00012438"/>
    </source>
</evidence>
<evidence type="ECO:0000256" key="14">
    <source>
        <dbReference type="SAM" id="Phobius"/>
    </source>
</evidence>
<keyword evidence="11 14" id="KW-1133">Transmembrane helix</keyword>
<dbReference type="SMART" id="SM00388">
    <property type="entry name" value="HisKA"/>
    <property type="match status" value="1"/>
</dbReference>
<keyword evidence="18" id="KW-1185">Reference proteome</keyword>
<dbReference type="CDD" id="cd00075">
    <property type="entry name" value="HATPase"/>
    <property type="match status" value="1"/>
</dbReference>
<keyword evidence="4" id="KW-1003">Cell membrane</keyword>
<dbReference type="SUPFAM" id="SSF103190">
    <property type="entry name" value="Sensory domain-like"/>
    <property type="match status" value="1"/>
</dbReference>
<evidence type="ECO:0000256" key="8">
    <source>
        <dbReference type="ARBA" id="ARBA00022741"/>
    </source>
</evidence>
<dbReference type="CDD" id="cd00082">
    <property type="entry name" value="HisKA"/>
    <property type="match status" value="1"/>
</dbReference>
<evidence type="ECO:0000259" key="15">
    <source>
        <dbReference type="PROSITE" id="PS50109"/>
    </source>
</evidence>
<evidence type="ECO:0000256" key="10">
    <source>
        <dbReference type="ARBA" id="ARBA00022840"/>
    </source>
</evidence>
<keyword evidence="7 14" id="KW-0812">Transmembrane</keyword>
<feature type="domain" description="HAMP" evidence="16">
    <location>
        <begin position="408"/>
        <end position="460"/>
    </location>
</feature>
<feature type="transmembrane region" description="Helical" evidence="14">
    <location>
        <begin position="389"/>
        <end position="407"/>
    </location>
</feature>